<dbReference type="KEGG" id="halt:IM660_04930"/>
<name>A0A7M1SXF3_9MICO</name>
<proteinExistence type="predicted"/>
<dbReference type="SUPFAM" id="SSF51126">
    <property type="entry name" value="Pectin lyase-like"/>
    <property type="match status" value="1"/>
</dbReference>
<dbReference type="PROSITE" id="PS51318">
    <property type="entry name" value="TAT"/>
    <property type="match status" value="1"/>
</dbReference>
<gene>
    <name evidence="3" type="ORF">IM660_04930</name>
</gene>
<dbReference type="InterPro" id="IPR011050">
    <property type="entry name" value="Pectin_lyase_fold/virulence"/>
</dbReference>
<dbReference type="EMBL" id="CP063169">
    <property type="protein sequence ID" value="QOR71634.1"/>
    <property type="molecule type" value="Genomic_DNA"/>
</dbReference>
<evidence type="ECO:0000313" key="4">
    <source>
        <dbReference type="Proteomes" id="UP000593758"/>
    </source>
</evidence>
<dbReference type="InterPro" id="IPR012334">
    <property type="entry name" value="Pectin_lyas_fold"/>
</dbReference>
<dbReference type="AlphaFoldDB" id="A0A7M1SXF3"/>
<keyword evidence="4" id="KW-1185">Reference proteome</keyword>
<dbReference type="Gene3D" id="2.160.20.10">
    <property type="entry name" value="Single-stranded right-handed beta-helix, Pectin lyase-like"/>
    <property type="match status" value="1"/>
</dbReference>
<protein>
    <recommendedName>
        <fullName evidence="5">Right-handed parallel beta-helix repeat-containing protein</fullName>
    </recommendedName>
</protein>
<sequence length="540" mass="60824">MSLSMDRRRFLTVAGATGAGALLLPTAAMAAEPAPPSEPLGPLLRGEDGRPLMFKKHGLYSHDYKRSWHDLPTGDVLAAHDPGTIEWTDVIGEEFRQEFHDQDEVVIRDLNLRLRWNTSNVAKWDKSLFYISNVKRIVVENVNIESLDPDFRTWSDFLIEGADEVIFRNCYFAGATRSYHLRIEAVANVFVDRVEIAGLDGVDGDGVPYRGRTGAGIWLENGQSGREDGDPNNPSLSAEHPRDPQWAVIQNCYFHNGIDVPIGGNRDALLAHHYPDGAVFNNVVRNWFRDDMDAGFDLGARRKEDFLQGKTMRVERNILENVSFYKNPAFLETDCRLLWTNNLLINTKLDFYASDQEVNHIHNTYIQDLDAFASDDIRSLAARGATSYHWKFGATGGCTFNLENGLTVFRTGGGFSPWYANTSSDPEKVIETARPDHMVYGVGGMHSQWLKHDVAGWGYDTFEDWQAGTGFDASSVVEDPQTEWFVDYAGKDFRLVENLWPDVPSHDYLHHPEIAMRITRDFNGRPRTMGNLAPGAFNAI</sequence>
<accession>A0A7M1SXF3</accession>
<feature type="signal peptide" evidence="2">
    <location>
        <begin position="1"/>
        <end position="30"/>
    </location>
</feature>
<evidence type="ECO:0000256" key="2">
    <source>
        <dbReference type="SAM" id="SignalP"/>
    </source>
</evidence>
<evidence type="ECO:0000256" key="1">
    <source>
        <dbReference type="SAM" id="MobiDB-lite"/>
    </source>
</evidence>
<evidence type="ECO:0000313" key="3">
    <source>
        <dbReference type="EMBL" id="QOR71634.1"/>
    </source>
</evidence>
<dbReference type="Proteomes" id="UP000593758">
    <property type="component" value="Chromosome"/>
</dbReference>
<keyword evidence="2" id="KW-0732">Signal</keyword>
<reference evidence="3 4" key="1">
    <citation type="submission" date="2020-10" db="EMBL/GenBank/DDBJ databases">
        <title>Haloactinobacterium sp. RN3S43, a bacterium isolated from saline soil.</title>
        <authorList>
            <person name="Sun J.-Q."/>
        </authorList>
    </citation>
    <scope>NUCLEOTIDE SEQUENCE [LARGE SCALE GENOMIC DNA]</scope>
    <source>
        <strain evidence="3 4">RN3S43</strain>
    </source>
</reference>
<dbReference type="InterPro" id="IPR006311">
    <property type="entry name" value="TAT_signal"/>
</dbReference>
<evidence type="ECO:0008006" key="5">
    <source>
        <dbReference type="Google" id="ProtNLM"/>
    </source>
</evidence>
<organism evidence="3 4">
    <name type="scientific">Ruania alkalisoli</name>
    <dbReference type="NCBI Taxonomy" id="2779775"/>
    <lineage>
        <taxon>Bacteria</taxon>
        <taxon>Bacillati</taxon>
        <taxon>Actinomycetota</taxon>
        <taxon>Actinomycetes</taxon>
        <taxon>Micrococcales</taxon>
        <taxon>Ruaniaceae</taxon>
        <taxon>Ruania</taxon>
    </lineage>
</organism>
<feature type="chain" id="PRO_5032513740" description="Right-handed parallel beta-helix repeat-containing protein" evidence="2">
    <location>
        <begin position="31"/>
        <end position="540"/>
    </location>
</feature>
<dbReference type="RefSeq" id="WP_193498290.1">
    <property type="nucleotide sequence ID" value="NZ_CP063169.1"/>
</dbReference>
<feature type="region of interest" description="Disordered" evidence="1">
    <location>
        <begin position="220"/>
        <end position="241"/>
    </location>
</feature>